<evidence type="ECO:0000313" key="3">
    <source>
        <dbReference type="Proteomes" id="UP001220324"/>
    </source>
</evidence>
<organism evidence="2 3">
    <name type="scientific">Penicillium frequentans</name>
    <dbReference type="NCBI Taxonomy" id="3151616"/>
    <lineage>
        <taxon>Eukaryota</taxon>
        <taxon>Fungi</taxon>
        <taxon>Dikarya</taxon>
        <taxon>Ascomycota</taxon>
        <taxon>Pezizomycotina</taxon>
        <taxon>Eurotiomycetes</taxon>
        <taxon>Eurotiomycetidae</taxon>
        <taxon>Eurotiales</taxon>
        <taxon>Aspergillaceae</taxon>
        <taxon>Penicillium</taxon>
    </lineage>
</organism>
<proteinExistence type="predicted"/>
<dbReference type="InterPro" id="IPR036230">
    <property type="entry name" value="LeuA_allosteric_dom_sf"/>
</dbReference>
<name>A0AAD6G8W3_9EURO</name>
<dbReference type="EMBL" id="JAQIZZ010000008">
    <property type="protein sequence ID" value="KAJ5523938.1"/>
    <property type="molecule type" value="Genomic_DNA"/>
</dbReference>
<dbReference type="SUPFAM" id="SSF110921">
    <property type="entry name" value="2-isopropylmalate synthase LeuA, allosteric (dimerisation) domain"/>
    <property type="match status" value="1"/>
</dbReference>
<dbReference type="GO" id="GO:0016740">
    <property type="term" value="F:transferase activity"/>
    <property type="evidence" value="ECO:0007669"/>
    <property type="project" value="UniProtKB-KW"/>
</dbReference>
<sequence length="218" mass="23901">MSVLKIYSPNIYQHIQQIIQQELSLSPPQGLLAEFIDRTYGGSNHVERLISPKRAASMFRAAYIDPDKEDCGLDTATVSTPRRRKISLSEYEIMDHENPSPKGGHEVITALTGQLEVCGQIFWTQGVGDGLTDCLNEVLHSIGLVIKVLEHETAVIECDAAIKLGKDKYTSEKAVVTYVKCSDVTSCTAWGIGIGENKADAFMKAFFQAAASVSSFAW</sequence>
<keyword evidence="3" id="KW-1185">Reference proteome</keyword>
<accession>A0AAD6G8W3</accession>
<dbReference type="AlphaFoldDB" id="A0AAD6G8W3"/>
<dbReference type="Gene3D" id="3.30.160.270">
    <property type="match status" value="1"/>
</dbReference>
<keyword evidence="1" id="KW-0808">Transferase</keyword>
<gene>
    <name evidence="2" type="ORF">N7494_010588</name>
</gene>
<comment type="caution">
    <text evidence="2">The sequence shown here is derived from an EMBL/GenBank/DDBJ whole genome shotgun (WGS) entry which is preliminary data.</text>
</comment>
<protein>
    <submittedName>
        <fullName evidence="2">2-isopropylmalate synthase</fullName>
    </submittedName>
</protein>
<evidence type="ECO:0000256" key="1">
    <source>
        <dbReference type="ARBA" id="ARBA00022679"/>
    </source>
</evidence>
<reference evidence="2 3" key="1">
    <citation type="journal article" date="2023" name="IMA Fungus">
        <title>Comparative genomic study of the Penicillium genus elucidates a diverse pangenome and 15 lateral gene transfer events.</title>
        <authorList>
            <person name="Petersen C."/>
            <person name="Sorensen T."/>
            <person name="Nielsen M.R."/>
            <person name="Sondergaard T.E."/>
            <person name="Sorensen J.L."/>
            <person name="Fitzpatrick D.A."/>
            <person name="Frisvad J.C."/>
            <person name="Nielsen K.L."/>
        </authorList>
    </citation>
    <scope>NUCLEOTIDE SEQUENCE [LARGE SCALE GENOMIC DNA]</scope>
    <source>
        <strain evidence="2 3">IBT 35679</strain>
    </source>
</reference>
<evidence type="ECO:0000313" key="2">
    <source>
        <dbReference type="EMBL" id="KAJ5523938.1"/>
    </source>
</evidence>
<dbReference type="Proteomes" id="UP001220324">
    <property type="component" value="Unassembled WGS sequence"/>
</dbReference>